<dbReference type="GO" id="GO:0003676">
    <property type="term" value="F:nucleic acid binding"/>
    <property type="evidence" value="ECO:0007669"/>
    <property type="project" value="InterPro"/>
</dbReference>
<organism evidence="2 3">
    <name type="scientific">Pseudomonas thivervalensis</name>
    <dbReference type="NCBI Taxonomy" id="86265"/>
    <lineage>
        <taxon>Bacteria</taxon>
        <taxon>Pseudomonadati</taxon>
        <taxon>Pseudomonadota</taxon>
        <taxon>Gammaproteobacteria</taxon>
        <taxon>Pseudomonadales</taxon>
        <taxon>Pseudomonadaceae</taxon>
        <taxon>Pseudomonas</taxon>
    </lineage>
</organism>
<gene>
    <name evidence="2" type="ORF">CEQ51_19940</name>
</gene>
<feature type="non-terminal residue" evidence="2">
    <location>
        <position position="1"/>
    </location>
</feature>
<sequence>SHKFRDELVAHELKQSMSRKGQCWDNAPMERFFGSLKSEWVPEEGYNSEHEARVDINRYVTRYNNVRRHSYNGYHSPVAAEKLAA</sequence>
<dbReference type="Proteomes" id="UP000251666">
    <property type="component" value="Chromosome"/>
</dbReference>
<dbReference type="RefSeq" id="WP_208690756.1">
    <property type="nucleotide sequence ID" value="NZ_CP022202.1"/>
</dbReference>
<dbReference type="Pfam" id="PF13683">
    <property type="entry name" value="rve_3"/>
    <property type="match status" value="1"/>
</dbReference>
<reference evidence="3" key="1">
    <citation type="journal article" date="2021" name="Front. Microbiol.">
        <title>Genomic Analysis of the 1-Aminocyclopropane-1-Carboxylate Deaminase-Producing Pseudomonas thivervalensis SC5 Reveals Its Multifaceted Roles in Soil and in Beneficial Interactions With Plants.</title>
        <authorList>
            <person name="Nascimento F.X."/>
            <person name="Uron P."/>
            <person name="Glick B.R."/>
            <person name="Giachini A."/>
            <person name="Rossi M.J."/>
        </authorList>
    </citation>
    <scope>NUCLEOTIDE SEQUENCE [LARGE SCALE GENOMIC DNA]</scope>
    <source>
        <strain evidence="3">PLM3</strain>
    </source>
</reference>
<dbReference type="InterPro" id="IPR050900">
    <property type="entry name" value="Transposase_IS3/IS150/IS904"/>
</dbReference>
<dbReference type="GO" id="GO:0015074">
    <property type="term" value="P:DNA integration"/>
    <property type="evidence" value="ECO:0007669"/>
    <property type="project" value="InterPro"/>
</dbReference>
<dbReference type="PANTHER" id="PTHR46889:SF4">
    <property type="entry name" value="TRANSPOSASE INSO FOR INSERTION SEQUENCE ELEMENT IS911B-RELATED"/>
    <property type="match status" value="1"/>
</dbReference>
<evidence type="ECO:0000313" key="3">
    <source>
        <dbReference type="Proteomes" id="UP000251666"/>
    </source>
</evidence>
<keyword evidence="3" id="KW-1185">Reference proteome</keyword>
<dbReference type="PANTHER" id="PTHR46889">
    <property type="entry name" value="TRANSPOSASE INSF FOR INSERTION SEQUENCE IS3B-RELATED"/>
    <property type="match status" value="1"/>
</dbReference>
<feature type="domain" description="Integrase catalytic" evidence="1">
    <location>
        <begin position="13"/>
        <end position="77"/>
    </location>
</feature>
<dbReference type="Gene3D" id="3.30.420.10">
    <property type="entry name" value="Ribonuclease H-like superfamily/Ribonuclease H"/>
    <property type="match status" value="1"/>
</dbReference>
<evidence type="ECO:0000259" key="1">
    <source>
        <dbReference type="Pfam" id="PF13683"/>
    </source>
</evidence>
<name>A0A2Z4ZWG7_9PSED</name>
<dbReference type="InterPro" id="IPR001584">
    <property type="entry name" value="Integrase_cat-core"/>
</dbReference>
<dbReference type="InterPro" id="IPR012337">
    <property type="entry name" value="RNaseH-like_sf"/>
</dbReference>
<dbReference type="InterPro" id="IPR036397">
    <property type="entry name" value="RNaseH_sf"/>
</dbReference>
<dbReference type="EMBL" id="CP022202">
    <property type="protein sequence ID" value="AXA62252.1"/>
    <property type="molecule type" value="Genomic_DNA"/>
</dbReference>
<protein>
    <submittedName>
        <fullName evidence="2">Transposase</fullName>
    </submittedName>
</protein>
<dbReference type="AlphaFoldDB" id="A0A2Z4ZWG7"/>
<evidence type="ECO:0000313" key="2">
    <source>
        <dbReference type="EMBL" id="AXA62252.1"/>
    </source>
</evidence>
<accession>A0A2Z4ZWG7</accession>
<dbReference type="SUPFAM" id="SSF53098">
    <property type="entry name" value="Ribonuclease H-like"/>
    <property type="match status" value="1"/>
</dbReference>
<proteinExistence type="predicted"/>